<dbReference type="Gene3D" id="3.30.40.10">
    <property type="entry name" value="Zinc/RING finger domain, C3HC4 (zinc finger)"/>
    <property type="match status" value="1"/>
</dbReference>
<dbReference type="GO" id="GO:0061630">
    <property type="term" value="F:ubiquitin protein ligase activity"/>
    <property type="evidence" value="ECO:0007669"/>
    <property type="project" value="UniProtKB-EC"/>
</dbReference>
<dbReference type="SMART" id="SM00184">
    <property type="entry name" value="RING"/>
    <property type="match status" value="1"/>
</dbReference>
<evidence type="ECO:0000256" key="11">
    <source>
        <dbReference type="ARBA" id="ARBA00022989"/>
    </source>
</evidence>
<proteinExistence type="inferred from homology"/>
<comment type="similarity">
    <text evidence="13">Belongs to the RING-type zinc finger family. ATL subfamily.</text>
</comment>
<dbReference type="SUPFAM" id="SSF57850">
    <property type="entry name" value="RING/U-box"/>
    <property type="match status" value="1"/>
</dbReference>
<dbReference type="SMART" id="SM01197">
    <property type="entry name" value="FANCL_C"/>
    <property type="match status" value="1"/>
</dbReference>
<dbReference type="EMBL" id="JAXQNO010000024">
    <property type="protein sequence ID" value="KAK4762794.1"/>
    <property type="molecule type" value="Genomic_DNA"/>
</dbReference>
<evidence type="ECO:0000256" key="10">
    <source>
        <dbReference type="ARBA" id="ARBA00022833"/>
    </source>
</evidence>
<comment type="caution">
    <text evidence="17">The sequence shown here is derived from an EMBL/GenBank/DDBJ whole genome shotgun (WGS) entry which is preliminary data.</text>
</comment>
<evidence type="ECO:0000256" key="7">
    <source>
        <dbReference type="ARBA" id="ARBA00022723"/>
    </source>
</evidence>
<dbReference type="InterPro" id="IPR052788">
    <property type="entry name" value="RING-type_E3_ligase_ATL"/>
</dbReference>
<keyword evidence="5" id="KW-0808">Transferase</keyword>
<dbReference type="Pfam" id="PF13639">
    <property type="entry name" value="zf-RING_2"/>
    <property type="match status" value="1"/>
</dbReference>
<evidence type="ECO:0000256" key="6">
    <source>
        <dbReference type="ARBA" id="ARBA00022692"/>
    </source>
</evidence>
<dbReference type="EC" id="2.3.2.27" evidence="4"/>
<dbReference type="PANTHER" id="PTHR45798">
    <property type="entry name" value="RING-H2 FINGER PROTEIN ATL61-RELATED-RELATED"/>
    <property type="match status" value="1"/>
</dbReference>
<dbReference type="AlphaFoldDB" id="A0AAN7KD34"/>
<accession>A0AAN7KD34</accession>
<evidence type="ECO:0000256" key="13">
    <source>
        <dbReference type="ARBA" id="ARBA00024209"/>
    </source>
</evidence>
<reference evidence="17 18" key="1">
    <citation type="journal article" date="2023" name="Hortic Res">
        <title>Pangenome of water caltrop reveals structural variations and asymmetric subgenome divergence after allopolyploidization.</title>
        <authorList>
            <person name="Zhang X."/>
            <person name="Chen Y."/>
            <person name="Wang L."/>
            <person name="Yuan Y."/>
            <person name="Fang M."/>
            <person name="Shi L."/>
            <person name="Lu R."/>
            <person name="Comes H.P."/>
            <person name="Ma Y."/>
            <person name="Chen Y."/>
            <person name="Huang G."/>
            <person name="Zhou Y."/>
            <person name="Zheng Z."/>
            <person name="Qiu Y."/>
        </authorList>
    </citation>
    <scope>NUCLEOTIDE SEQUENCE [LARGE SCALE GENOMIC DNA]</scope>
    <source>
        <strain evidence="17">F231</strain>
    </source>
</reference>
<dbReference type="InterPro" id="IPR013083">
    <property type="entry name" value="Znf_RING/FYVE/PHD"/>
</dbReference>
<keyword evidence="7" id="KW-0479">Metal-binding</keyword>
<feature type="domain" description="RING-type" evidence="16">
    <location>
        <begin position="106"/>
        <end position="148"/>
    </location>
</feature>
<evidence type="ECO:0000313" key="17">
    <source>
        <dbReference type="EMBL" id="KAK4762794.1"/>
    </source>
</evidence>
<evidence type="ECO:0000256" key="2">
    <source>
        <dbReference type="ARBA" id="ARBA00004167"/>
    </source>
</evidence>
<evidence type="ECO:0000259" key="16">
    <source>
        <dbReference type="PROSITE" id="PS50089"/>
    </source>
</evidence>
<keyword evidence="18" id="KW-1185">Reference proteome</keyword>
<organism evidence="17 18">
    <name type="scientific">Trapa natans</name>
    <name type="common">Water chestnut</name>
    <dbReference type="NCBI Taxonomy" id="22666"/>
    <lineage>
        <taxon>Eukaryota</taxon>
        <taxon>Viridiplantae</taxon>
        <taxon>Streptophyta</taxon>
        <taxon>Embryophyta</taxon>
        <taxon>Tracheophyta</taxon>
        <taxon>Spermatophyta</taxon>
        <taxon>Magnoliopsida</taxon>
        <taxon>eudicotyledons</taxon>
        <taxon>Gunneridae</taxon>
        <taxon>Pentapetalae</taxon>
        <taxon>rosids</taxon>
        <taxon>malvids</taxon>
        <taxon>Myrtales</taxon>
        <taxon>Lythraceae</taxon>
        <taxon>Trapa</taxon>
    </lineage>
</organism>
<evidence type="ECO:0000256" key="3">
    <source>
        <dbReference type="ARBA" id="ARBA00004906"/>
    </source>
</evidence>
<gene>
    <name evidence="17" type="ORF">SAY86_008562</name>
</gene>
<keyword evidence="6 15" id="KW-0812">Transmembrane</keyword>
<evidence type="ECO:0000256" key="15">
    <source>
        <dbReference type="SAM" id="Phobius"/>
    </source>
</evidence>
<dbReference type="PROSITE" id="PS50089">
    <property type="entry name" value="ZF_RING_2"/>
    <property type="match status" value="1"/>
</dbReference>
<dbReference type="PANTHER" id="PTHR45798:SF97">
    <property type="entry name" value="ALCOHOL-SENSITIVE RING FINGER PROTEIN 1"/>
    <property type="match status" value="1"/>
</dbReference>
<keyword evidence="11 15" id="KW-1133">Transmembrane helix</keyword>
<sequence>MTRPPPTAFSAAASAAAPTYAVHSSNVESDFVIILAALLCALICSIGLLAVIRCTCLHRAADAYPTTSSSAISNKGIKKKVLESLPKFTYSSSSPATSDCKIAAECSICLVEFMDGNEIRVLPQCGHGFHAPCIDAWLVSHSSCPSCRKVLEVGLCRNCIDLPVVGGGGSGLCPPELDRGNTQTFLP</sequence>
<feature type="transmembrane region" description="Helical" evidence="15">
    <location>
        <begin position="31"/>
        <end position="52"/>
    </location>
</feature>
<evidence type="ECO:0000256" key="5">
    <source>
        <dbReference type="ARBA" id="ARBA00022679"/>
    </source>
</evidence>
<keyword evidence="10" id="KW-0862">Zinc</keyword>
<evidence type="ECO:0000313" key="18">
    <source>
        <dbReference type="Proteomes" id="UP001346149"/>
    </source>
</evidence>
<keyword evidence="12 15" id="KW-0472">Membrane</keyword>
<keyword evidence="9" id="KW-0833">Ubl conjugation pathway</keyword>
<comment type="subcellular location">
    <subcellularLocation>
        <location evidence="2">Membrane</location>
        <topology evidence="2">Single-pass membrane protein</topology>
    </subcellularLocation>
</comment>
<keyword evidence="8 14" id="KW-0863">Zinc-finger</keyword>
<dbReference type="GO" id="GO:0016020">
    <property type="term" value="C:membrane"/>
    <property type="evidence" value="ECO:0007669"/>
    <property type="project" value="UniProtKB-SubCell"/>
</dbReference>
<protein>
    <recommendedName>
        <fullName evidence="4">RING-type E3 ubiquitin transferase</fullName>
        <ecNumber evidence="4">2.3.2.27</ecNumber>
    </recommendedName>
</protein>
<evidence type="ECO:0000256" key="4">
    <source>
        <dbReference type="ARBA" id="ARBA00012483"/>
    </source>
</evidence>
<evidence type="ECO:0000256" key="12">
    <source>
        <dbReference type="ARBA" id="ARBA00023136"/>
    </source>
</evidence>
<dbReference type="Proteomes" id="UP001346149">
    <property type="component" value="Unassembled WGS sequence"/>
</dbReference>
<dbReference type="GO" id="GO:0008270">
    <property type="term" value="F:zinc ion binding"/>
    <property type="evidence" value="ECO:0007669"/>
    <property type="project" value="UniProtKB-KW"/>
</dbReference>
<dbReference type="FunFam" id="3.30.40.10:FF:000187">
    <property type="entry name" value="E3 ubiquitin-protein ligase ATL6"/>
    <property type="match status" value="1"/>
</dbReference>
<evidence type="ECO:0000256" key="8">
    <source>
        <dbReference type="ARBA" id="ARBA00022771"/>
    </source>
</evidence>
<evidence type="ECO:0000256" key="14">
    <source>
        <dbReference type="PROSITE-ProRule" id="PRU00175"/>
    </source>
</evidence>
<evidence type="ECO:0000256" key="9">
    <source>
        <dbReference type="ARBA" id="ARBA00022786"/>
    </source>
</evidence>
<comment type="pathway">
    <text evidence="3">Protein modification; protein ubiquitination.</text>
</comment>
<evidence type="ECO:0000256" key="1">
    <source>
        <dbReference type="ARBA" id="ARBA00000900"/>
    </source>
</evidence>
<comment type="catalytic activity">
    <reaction evidence="1">
        <text>S-ubiquitinyl-[E2 ubiquitin-conjugating enzyme]-L-cysteine + [acceptor protein]-L-lysine = [E2 ubiquitin-conjugating enzyme]-L-cysteine + N(6)-ubiquitinyl-[acceptor protein]-L-lysine.</text>
        <dbReference type="EC" id="2.3.2.27"/>
    </reaction>
</comment>
<dbReference type="InterPro" id="IPR001841">
    <property type="entry name" value="Znf_RING"/>
</dbReference>
<name>A0AAN7KD34_TRANT</name>